<organism evidence="1 2">
    <name type="scientific">Sporothrix bragantina</name>
    <dbReference type="NCBI Taxonomy" id="671064"/>
    <lineage>
        <taxon>Eukaryota</taxon>
        <taxon>Fungi</taxon>
        <taxon>Dikarya</taxon>
        <taxon>Ascomycota</taxon>
        <taxon>Pezizomycotina</taxon>
        <taxon>Sordariomycetes</taxon>
        <taxon>Sordariomycetidae</taxon>
        <taxon>Ophiostomatales</taxon>
        <taxon>Ophiostomataceae</taxon>
        <taxon>Sporothrix</taxon>
    </lineage>
</organism>
<evidence type="ECO:0000313" key="2">
    <source>
        <dbReference type="Proteomes" id="UP001642406"/>
    </source>
</evidence>
<accession>A0ABP0CWX5</accession>
<reference evidence="1 2" key="1">
    <citation type="submission" date="2024-01" db="EMBL/GenBank/DDBJ databases">
        <authorList>
            <person name="Allen C."/>
            <person name="Tagirdzhanova G."/>
        </authorList>
    </citation>
    <scope>NUCLEOTIDE SEQUENCE [LARGE SCALE GENOMIC DNA]</scope>
</reference>
<comment type="caution">
    <text evidence="1">The sequence shown here is derived from an EMBL/GenBank/DDBJ whole genome shotgun (WGS) entry which is preliminary data.</text>
</comment>
<name>A0ABP0CWX5_9PEZI</name>
<proteinExistence type="predicted"/>
<sequence length="518" mass="57380">MGLPSSFIENEIKKWNCDLPEVPRKDRASEVNGPPVTLGVEWEFLVDPSTGPYGPFIKMPGDEHFVPSLSSATAHENKLHLYHISKALNDAGILAAAGPEVDFAMEKHGYAKARFPLLDHRLPLYERFKDYFIVRVDASVADDPLKMADKKWPSAEVSSPVMTLADLHKVDAAYGVLMGKFRIKTNLTYGVHVHVGNANRGFSPEWMRTTGAMCWAIAPLFDNFHPPSRGTCNTHTRGIRYYAGLAHDGKTLSVEGHHDDPANESVSYTFPIAPDCGIAYAVPPVWSGRPEMGYGRGPQAADTEDFAQHSEARIPAAIEKILLRDGKCPACPANPHMAWGGVKRLLESKSAFATLFMLRNAHALEGRMGYNFKNLRYQGHKDTKRPRTIEFRQHGGTTDLVAIKSWARVCVSIVEKCRPVRDPYANGVMNNPSAIDVMRRAVEGSLCLTRYDAYDFMADIGSNIAQQTYLRDRKDEANAVGLLVALPGDDVVDAGEQTHGQRYLEAFRPMFRALKGAV</sequence>
<dbReference type="PANTHER" id="PTHR36847:SF1">
    <property type="entry name" value="AMIDOLIGASE ENZYME"/>
    <property type="match status" value="1"/>
</dbReference>
<dbReference type="InterPro" id="IPR022025">
    <property type="entry name" value="Amidoligase_2"/>
</dbReference>
<evidence type="ECO:0000313" key="1">
    <source>
        <dbReference type="EMBL" id="CAK7236055.1"/>
    </source>
</evidence>
<dbReference type="Pfam" id="PF12224">
    <property type="entry name" value="Amidoligase_2"/>
    <property type="match status" value="1"/>
</dbReference>
<protein>
    <recommendedName>
        <fullName evidence="3">Amidoligase enzyme</fullName>
    </recommendedName>
</protein>
<gene>
    <name evidence="1" type="ORF">SBRCBS47491_009505</name>
</gene>
<dbReference type="EMBL" id="CAWUHC010000152">
    <property type="protein sequence ID" value="CAK7236055.1"/>
    <property type="molecule type" value="Genomic_DNA"/>
</dbReference>
<keyword evidence="2" id="KW-1185">Reference proteome</keyword>
<dbReference type="Proteomes" id="UP001642406">
    <property type="component" value="Unassembled WGS sequence"/>
</dbReference>
<evidence type="ECO:0008006" key="3">
    <source>
        <dbReference type="Google" id="ProtNLM"/>
    </source>
</evidence>
<dbReference type="PANTHER" id="PTHR36847">
    <property type="entry name" value="AMIDOLIGASE ENZYME"/>
    <property type="match status" value="1"/>
</dbReference>